<evidence type="ECO:0000313" key="2">
    <source>
        <dbReference type="Proteomes" id="UP001238334"/>
    </source>
</evidence>
<accession>A0A9Y2P3M1</accession>
<proteinExistence type="predicted"/>
<reference evidence="1 2" key="1">
    <citation type="submission" date="2023-06" db="EMBL/GenBank/DDBJ databases">
        <title>Parasedimentitalea psychrophila sp. nov., a psychrophilic bacterium isolated from deep-sea sediment.</title>
        <authorList>
            <person name="Li A."/>
        </authorList>
    </citation>
    <scope>NUCLEOTIDE SEQUENCE [LARGE SCALE GENOMIC DNA]</scope>
    <source>
        <strain evidence="1 2">QS115</strain>
    </source>
</reference>
<protein>
    <submittedName>
        <fullName evidence="1">Uncharacterized protein</fullName>
    </submittedName>
</protein>
<dbReference type="AlphaFoldDB" id="A0A9Y2P3M1"/>
<organism evidence="1 2">
    <name type="scientific">Parasedimentitalea psychrophila</name>
    <dbReference type="NCBI Taxonomy" id="2997337"/>
    <lineage>
        <taxon>Bacteria</taxon>
        <taxon>Pseudomonadati</taxon>
        <taxon>Pseudomonadota</taxon>
        <taxon>Alphaproteobacteria</taxon>
        <taxon>Rhodobacterales</taxon>
        <taxon>Paracoccaceae</taxon>
        <taxon>Parasedimentitalea</taxon>
    </lineage>
</organism>
<name>A0A9Y2P3M1_9RHOB</name>
<dbReference type="EMBL" id="CP127247">
    <property type="protein sequence ID" value="WIY24419.1"/>
    <property type="molecule type" value="Genomic_DNA"/>
</dbReference>
<sequence length="83" mass="8786">MNNIVAVANRDTIAALAHLDRVIAIPDGYFVATSPGNDVIVAILCRNLVIPITRVDGVAFIIDTNSVGCLCSGNHLTAHSHTY</sequence>
<dbReference type="Proteomes" id="UP001238334">
    <property type="component" value="Chromosome"/>
</dbReference>
<dbReference type="KEGG" id="ppso:QPJ95_17845"/>
<keyword evidence="2" id="KW-1185">Reference proteome</keyword>
<gene>
    <name evidence="1" type="ORF">QPJ95_17845</name>
</gene>
<evidence type="ECO:0000313" key="1">
    <source>
        <dbReference type="EMBL" id="WIY24419.1"/>
    </source>
</evidence>